<feature type="transmembrane region" description="Helical" evidence="1">
    <location>
        <begin position="42"/>
        <end position="63"/>
    </location>
</feature>
<dbReference type="Proteomes" id="UP000708208">
    <property type="component" value="Unassembled WGS sequence"/>
</dbReference>
<sequence>VAVLWVAASIVKLELVRVAGILIGIGLSTGEPSIYHYVNEHLKLTTVTGAVLTVSSGVVVISYRHARDFILGLGWSCIALVEFVNNIILRPVYCL</sequence>
<keyword evidence="1" id="KW-0472">Membrane</keyword>
<name>A0A8J2K2Y3_9HEXA</name>
<comment type="caution">
    <text evidence="2">The sequence shown here is derived from an EMBL/GenBank/DDBJ whole genome shotgun (WGS) entry which is preliminary data.</text>
</comment>
<dbReference type="AlphaFoldDB" id="A0A8J2K2Y3"/>
<keyword evidence="3" id="KW-1185">Reference proteome</keyword>
<feature type="transmembrane region" description="Helical" evidence="1">
    <location>
        <begin position="6"/>
        <end position="30"/>
    </location>
</feature>
<keyword evidence="1" id="KW-0812">Transmembrane</keyword>
<feature type="transmembrane region" description="Helical" evidence="1">
    <location>
        <begin position="69"/>
        <end position="89"/>
    </location>
</feature>
<proteinExistence type="predicted"/>
<evidence type="ECO:0000313" key="3">
    <source>
        <dbReference type="Proteomes" id="UP000708208"/>
    </source>
</evidence>
<accession>A0A8J2K2Y3</accession>
<dbReference type="EMBL" id="CAJVCH010192053">
    <property type="protein sequence ID" value="CAG7730289.1"/>
    <property type="molecule type" value="Genomic_DNA"/>
</dbReference>
<protein>
    <submittedName>
        <fullName evidence="2">Uncharacterized protein</fullName>
    </submittedName>
</protein>
<evidence type="ECO:0000256" key="1">
    <source>
        <dbReference type="SAM" id="Phobius"/>
    </source>
</evidence>
<organism evidence="2 3">
    <name type="scientific">Allacma fusca</name>
    <dbReference type="NCBI Taxonomy" id="39272"/>
    <lineage>
        <taxon>Eukaryota</taxon>
        <taxon>Metazoa</taxon>
        <taxon>Ecdysozoa</taxon>
        <taxon>Arthropoda</taxon>
        <taxon>Hexapoda</taxon>
        <taxon>Collembola</taxon>
        <taxon>Symphypleona</taxon>
        <taxon>Sminthuridae</taxon>
        <taxon>Allacma</taxon>
    </lineage>
</organism>
<gene>
    <name evidence="2" type="ORF">AFUS01_LOCUS18946</name>
</gene>
<reference evidence="2" key="1">
    <citation type="submission" date="2021-06" db="EMBL/GenBank/DDBJ databases">
        <authorList>
            <person name="Hodson N. C."/>
            <person name="Mongue J. A."/>
            <person name="Jaron S. K."/>
        </authorList>
    </citation>
    <scope>NUCLEOTIDE SEQUENCE</scope>
</reference>
<feature type="non-terminal residue" evidence="2">
    <location>
        <position position="95"/>
    </location>
</feature>
<evidence type="ECO:0000313" key="2">
    <source>
        <dbReference type="EMBL" id="CAG7730289.1"/>
    </source>
</evidence>
<keyword evidence="1" id="KW-1133">Transmembrane helix</keyword>